<dbReference type="InterPro" id="IPR001124">
    <property type="entry name" value="Lipid-bd_serum_glycop_C"/>
</dbReference>
<reference evidence="5 6" key="1">
    <citation type="submission" date="2020-08" db="EMBL/GenBank/DDBJ databases">
        <authorList>
            <person name="Koutsovoulos G."/>
            <person name="Danchin GJ E."/>
        </authorList>
    </citation>
    <scope>NUCLEOTIDE SEQUENCE [LARGE SCALE GENOMIC DNA]</scope>
</reference>
<dbReference type="SMART" id="SM00329">
    <property type="entry name" value="BPI2"/>
    <property type="match status" value="1"/>
</dbReference>
<dbReference type="Proteomes" id="UP000580250">
    <property type="component" value="Unassembled WGS sequence"/>
</dbReference>
<proteinExistence type="inferred from homology"/>
<accession>A0A6V7TUL8</accession>
<evidence type="ECO:0000313" key="5">
    <source>
        <dbReference type="EMBL" id="CAD2133323.1"/>
    </source>
</evidence>
<feature type="domain" description="Lipid-binding serum glycoprotein N-terminal" evidence="3">
    <location>
        <begin position="2"/>
        <end position="247"/>
    </location>
</feature>
<comment type="similarity">
    <text evidence="1">Belongs to the BPI/LBP/Plunc superfamily. BPI/LBP family.</text>
</comment>
<dbReference type="PANTHER" id="PTHR10504">
    <property type="entry name" value="BACTERICIDAL PERMEABILITY-INCREASING BPI PROTEIN-RELATED"/>
    <property type="match status" value="1"/>
</dbReference>
<dbReference type="InterPro" id="IPR017942">
    <property type="entry name" value="Lipid-bd_serum_glycop_N"/>
</dbReference>
<dbReference type="AlphaFoldDB" id="A0A6V7TUL8"/>
<dbReference type="GO" id="GO:0008289">
    <property type="term" value="F:lipid binding"/>
    <property type="evidence" value="ECO:0007669"/>
    <property type="project" value="InterPro"/>
</dbReference>
<dbReference type="Gene3D" id="3.15.20.10">
    <property type="entry name" value="Bactericidal permeability-increasing protein, domain 2"/>
    <property type="match status" value="1"/>
</dbReference>
<dbReference type="SMART" id="SM00328">
    <property type="entry name" value="BPI1"/>
    <property type="match status" value="1"/>
</dbReference>
<dbReference type="Pfam" id="PF02886">
    <property type="entry name" value="LBP_BPI_CETP_C"/>
    <property type="match status" value="1"/>
</dbReference>
<evidence type="ECO:0000259" key="4">
    <source>
        <dbReference type="SMART" id="SM00329"/>
    </source>
</evidence>
<dbReference type="InterPro" id="IPR017943">
    <property type="entry name" value="Bactericidal_perm-incr_a/b_dom"/>
</dbReference>
<dbReference type="InterPro" id="IPR032942">
    <property type="entry name" value="BPI/LBP/Plunc"/>
</dbReference>
<evidence type="ECO:0000256" key="1">
    <source>
        <dbReference type="ARBA" id="ARBA00007292"/>
    </source>
</evidence>
<evidence type="ECO:0000259" key="3">
    <source>
        <dbReference type="SMART" id="SM00328"/>
    </source>
</evidence>
<feature type="domain" description="Lipid-binding serum glycoprotein C-terminal" evidence="4">
    <location>
        <begin position="262"/>
        <end position="479"/>
    </location>
</feature>
<organism evidence="5 6">
    <name type="scientific">Meloidogyne enterolobii</name>
    <name type="common">Root-knot nematode worm</name>
    <name type="synonym">Meloidogyne mayaguensis</name>
    <dbReference type="NCBI Taxonomy" id="390850"/>
    <lineage>
        <taxon>Eukaryota</taxon>
        <taxon>Metazoa</taxon>
        <taxon>Ecdysozoa</taxon>
        <taxon>Nematoda</taxon>
        <taxon>Chromadorea</taxon>
        <taxon>Rhabditida</taxon>
        <taxon>Tylenchina</taxon>
        <taxon>Tylenchomorpha</taxon>
        <taxon>Tylenchoidea</taxon>
        <taxon>Meloidogynidae</taxon>
        <taxon>Meloidogyninae</taxon>
        <taxon>Meloidogyne</taxon>
    </lineage>
</organism>
<evidence type="ECO:0000256" key="2">
    <source>
        <dbReference type="ARBA" id="ARBA00023157"/>
    </source>
</evidence>
<dbReference type="EMBL" id="CAJEWN010000013">
    <property type="protein sequence ID" value="CAD2133323.1"/>
    <property type="molecule type" value="Genomic_DNA"/>
</dbReference>
<sequence length="509" mass="57552">MINQKGAEYVKNIAVKLLNEQLATLHGFRAQHPFEEAGIRGNIFVSDVQTLSYRPPTQSNLHFVPPHFFLFSFENAAITLSGRFHGDAGPLLQIPGTVFGQLQGLNVEMATQLRAIDGLISVSVTHCRTNLRFSQFTINPEGLLGPILKIFEVTINDLIRQRIPDLLCRSLRDIVERNSPHLFQRITYIPLGEHFSTFGNGTDGVIERFVQRLSNGLFIDGRMVSDPVITNDYFETQQRGELRYPESYHSAPFFPQPIPIENDSQRMFYLYASDYTLNSMLYQAFQLDRLTIRVEEQSLPALYRTFVRTTCPDIDQAGGDFLKTICVGKLVPALGKQFPNTTTKFVMVPHQLPEMQFKKGLGTMDLKAHILTFIRDRQTHKDRQVLVSSADGTADIKLNAENDKFGGDLKLKKLLVRLHRSAIQIEPESISQLAPLAKMFLGPELAKALKQGLPFPLKDSMKFINPKLTLHDGYVRLASDFELNEQTLRLRMTEAFERIKAESANNIGG</sequence>
<dbReference type="OrthoDB" id="10255543at2759"/>
<dbReference type="GO" id="GO:0005615">
    <property type="term" value="C:extracellular space"/>
    <property type="evidence" value="ECO:0007669"/>
    <property type="project" value="TreeGrafter"/>
</dbReference>
<comment type="caution">
    <text evidence="5">The sequence shown here is derived from an EMBL/GenBank/DDBJ whole genome shotgun (WGS) entry which is preliminary data.</text>
</comment>
<protein>
    <submittedName>
        <fullName evidence="5">Uncharacterized protein</fullName>
    </submittedName>
</protein>
<keyword evidence="2" id="KW-1015">Disulfide bond</keyword>
<evidence type="ECO:0000313" key="6">
    <source>
        <dbReference type="Proteomes" id="UP000580250"/>
    </source>
</evidence>
<dbReference type="SUPFAM" id="SSF55394">
    <property type="entry name" value="Bactericidal permeability-increasing protein, BPI"/>
    <property type="match status" value="2"/>
</dbReference>
<name>A0A6V7TUL8_MELEN</name>
<gene>
    <name evidence="5" type="ORF">MENT_LOCUS3977</name>
</gene>
<dbReference type="Gene3D" id="3.15.10.10">
    <property type="entry name" value="Bactericidal permeability-increasing protein, domain 1"/>
    <property type="match status" value="1"/>
</dbReference>
<dbReference type="PANTHER" id="PTHR10504:SF131">
    <property type="entry name" value="BPI2 DOMAIN-CONTAINING PROTEIN"/>
    <property type="match status" value="1"/>
</dbReference>